<dbReference type="PROSITE" id="PS50011">
    <property type="entry name" value="PROTEIN_KINASE_DOM"/>
    <property type="match status" value="1"/>
</dbReference>
<accession>A0A7C3VH78</accession>
<dbReference type="Gene3D" id="3.30.200.20">
    <property type="entry name" value="Phosphorylase Kinase, domain 1"/>
    <property type="match status" value="1"/>
</dbReference>
<proteinExistence type="predicted"/>
<dbReference type="PANTHER" id="PTHR22990:SF15">
    <property type="entry name" value="F-BOX ONLY PROTEIN 10"/>
    <property type="match status" value="1"/>
</dbReference>
<dbReference type="InterPro" id="IPR012334">
    <property type="entry name" value="Pectin_lyas_fold"/>
</dbReference>
<organism evidence="3">
    <name type="scientific">Planktothricoides sp. SpSt-374</name>
    <dbReference type="NCBI Taxonomy" id="2282167"/>
    <lineage>
        <taxon>Bacteria</taxon>
        <taxon>Bacillati</taxon>
        <taxon>Cyanobacteriota</taxon>
        <taxon>Cyanophyceae</taxon>
        <taxon>Oscillatoriophycideae</taxon>
        <taxon>Oscillatoriales</taxon>
        <taxon>Oscillatoriaceae</taxon>
        <taxon>Planktothricoides</taxon>
    </lineage>
</organism>
<keyword evidence="1" id="KW-0677">Repeat</keyword>
<keyword evidence="3" id="KW-0808">Transferase</keyword>
<dbReference type="SUPFAM" id="SSF51126">
    <property type="entry name" value="Pectin lyase-like"/>
    <property type="match status" value="4"/>
</dbReference>
<dbReference type="GO" id="GO:0004672">
    <property type="term" value="F:protein kinase activity"/>
    <property type="evidence" value="ECO:0007669"/>
    <property type="project" value="InterPro"/>
</dbReference>
<dbReference type="InterPro" id="IPR000719">
    <property type="entry name" value="Prot_kinase_dom"/>
</dbReference>
<dbReference type="AlphaFoldDB" id="A0A7C3VH78"/>
<name>A0A7C3VH78_9CYAN</name>
<dbReference type="Gene3D" id="2.160.20.10">
    <property type="entry name" value="Single-stranded right-handed beta-helix, Pectin lyase-like"/>
    <property type="match status" value="4"/>
</dbReference>
<dbReference type="CDD" id="cd14014">
    <property type="entry name" value="STKc_PknB_like"/>
    <property type="match status" value="1"/>
</dbReference>
<reference evidence="3" key="1">
    <citation type="journal article" date="2020" name="mSystems">
        <title>Genome- and Community-Level Interaction Insights into Carbon Utilization and Element Cycling Functions of Hydrothermarchaeota in Hydrothermal Sediment.</title>
        <authorList>
            <person name="Zhou Z."/>
            <person name="Liu Y."/>
            <person name="Xu W."/>
            <person name="Pan J."/>
            <person name="Luo Z.H."/>
            <person name="Li M."/>
        </authorList>
    </citation>
    <scope>NUCLEOTIDE SEQUENCE [LARGE SCALE GENOMIC DNA]</scope>
    <source>
        <strain evidence="3">SpSt-374</strain>
    </source>
</reference>
<dbReference type="InterPro" id="IPR039448">
    <property type="entry name" value="Beta_helix"/>
</dbReference>
<gene>
    <name evidence="3" type="ORF">ENR15_11960</name>
</gene>
<feature type="domain" description="Protein kinase" evidence="2">
    <location>
        <begin position="37"/>
        <end position="299"/>
    </location>
</feature>
<dbReference type="GO" id="GO:0005524">
    <property type="term" value="F:ATP binding"/>
    <property type="evidence" value="ECO:0007669"/>
    <property type="project" value="InterPro"/>
</dbReference>
<dbReference type="PANTHER" id="PTHR22990">
    <property type="entry name" value="F-BOX ONLY PROTEIN"/>
    <property type="match status" value="1"/>
</dbReference>
<dbReference type="EMBL" id="DSPX01000122">
    <property type="protein sequence ID" value="HGG01332.1"/>
    <property type="molecule type" value="Genomic_DNA"/>
</dbReference>
<protein>
    <submittedName>
        <fullName evidence="3">Protein kinase</fullName>
    </submittedName>
</protein>
<dbReference type="Pfam" id="PF13229">
    <property type="entry name" value="Beta_helix"/>
    <property type="match status" value="2"/>
</dbReference>
<dbReference type="SMART" id="SM00710">
    <property type="entry name" value="PbH1"/>
    <property type="match status" value="21"/>
</dbReference>
<sequence length="890" mass="97286">MVCCLNPDCQKPENPDRTNFCQRCGTKLVPMLRNRYRVTQLLSAEGGFGRTYLAEDTDKLNERCVVKQLAPQQQGTGALNKAVQLFQEEARQLQHLGENTQIPALYAYFEEEGRLYIVQQFIEGQNLLQELEQQGPFSEPKILELLEDLLPVLKFIHKQPVIHRDIKPQNIMRRRRDGRLVLIDFGVSKQLSATVMAKPGTRLGSFGYAALEQMEGGLAYPATDLYGLGATCFHLLTGIHPWELWTRQGYSWVKDWRQHLPHPVSQKLGQVLDKLLAIDIQERYQSVEAVSQDLAEQTLTVSKIGRGDYRTISEAIQNAPVGTRILVQPGIYHEGIIIDKPLEIIGDGASADIVVESTESACILMKTDYAIVRNFTLRGRAALKGNEYNAVDIPQGQLILEDCDITSDSQQCIRIQGVTANPTIRRCKIHDGKSAGVLIVRNGQGIVEDCDIFSNTGAGVAIVQGSKPTIRRCKIHDGNNCGVFVWENGQGIVENCDIFGNAYAGVVIKKRSNPAIRQCKIHDGKEGGVFVVENGQGTVEDCDIFGNALPGVKISEGSNPTIRRCQIHDGKQSGVWVYENGQGTVENCDIFGNALAGVTIQQGGNPTICQCKIHDGKTNGVMVWENGQGTVENCDIFGNALAGVQIKQGSNPTIRRCQIHDGKEGVGVVVLENGQGTVEDCDIFGNGDSGVEISEGSNPTIRRCKIHDGKDTGVVVYENGQGTIEDCDIFGNAYSGVQIKQGSNPTIRRCTIHDGKTAGVFVDENGQGTVEDCDIFGNALSGVQIKQGGNPTIRQCKIHDGKSAGVVVLENGQGTVEDCDIFGNALAGVQITQGGNPTIRRCKINRNGYEAVRVRYNGGGTVENCDLTGNSRGAWFIDWFLRVQRSDNKE</sequence>
<dbReference type="InterPro" id="IPR051550">
    <property type="entry name" value="SCF-Subunits/Alg-Epimerases"/>
</dbReference>
<keyword evidence="3" id="KW-0418">Kinase</keyword>
<dbReference type="SMART" id="SM00220">
    <property type="entry name" value="S_TKc"/>
    <property type="match status" value="1"/>
</dbReference>
<evidence type="ECO:0000259" key="2">
    <source>
        <dbReference type="PROSITE" id="PS50011"/>
    </source>
</evidence>
<dbReference type="InterPro" id="IPR011050">
    <property type="entry name" value="Pectin_lyase_fold/virulence"/>
</dbReference>
<evidence type="ECO:0000256" key="1">
    <source>
        <dbReference type="ARBA" id="ARBA00022737"/>
    </source>
</evidence>
<dbReference type="SUPFAM" id="SSF56112">
    <property type="entry name" value="Protein kinase-like (PK-like)"/>
    <property type="match status" value="1"/>
</dbReference>
<dbReference type="InterPro" id="IPR011009">
    <property type="entry name" value="Kinase-like_dom_sf"/>
</dbReference>
<dbReference type="Pfam" id="PF00069">
    <property type="entry name" value="Pkinase"/>
    <property type="match status" value="1"/>
</dbReference>
<comment type="caution">
    <text evidence="3">The sequence shown here is derived from an EMBL/GenBank/DDBJ whole genome shotgun (WGS) entry which is preliminary data.</text>
</comment>
<dbReference type="GO" id="GO:0006511">
    <property type="term" value="P:ubiquitin-dependent protein catabolic process"/>
    <property type="evidence" value="ECO:0007669"/>
    <property type="project" value="TreeGrafter"/>
</dbReference>
<dbReference type="Gene3D" id="1.10.510.10">
    <property type="entry name" value="Transferase(Phosphotransferase) domain 1"/>
    <property type="match status" value="1"/>
</dbReference>
<dbReference type="InterPro" id="IPR006626">
    <property type="entry name" value="PbH1"/>
</dbReference>
<dbReference type="NCBIfam" id="NF045510">
    <property type="entry name" value="4Cys_prefix_kin"/>
    <property type="match status" value="1"/>
</dbReference>
<evidence type="ECO:0000313" key="3">
    <source>
        <dbReference type="EMBL" id="HGG01332.1"/>
    </source>
</evidence>